<dbReference type="CDD" id="cd05927">
    <property type="entry name" value="LC-FACS_euk"/>
    <property type="match status" value="1"/>
</dbReference>
<accession>A0A7S2MGH8</accession>
<gene>
    <name evidence="10" type="ORF">HTAM1171_LOCUS3850</name>
</gene>
<dbReference type="PANTHER" id="PTHR43272:SF33">
    <property type="entry name" value="AMP-BINDING DOMAIN-CONTAINING PROTEIN-RELATED"/>
    <property type="match status" value="1"/>
</dbReference>
<feature type="compositionally biased region" description="Basic and acidic residues" evidence="8">
    <location>
        <begin position="16"/>
        <end position="29"/>
    </location>
</feature>
<comment type="similarity">
    <text evidence="1 7">Belongs to the ATP-dependent AMP-binding enzyme family.</text>
</comment>
<dbReference type="PROSITE" id="PS00455">
    <property type="entry name" value="AMP_BINDING"/>
    <property type="match status" value="1"/>
</dbReference>
<feature type="domain" description="AMP-dependent synthetase/ligase" evidence="9">
    <location>
        <begin position="79"/>
        <end position="492"/>
    </location>
</feature>
<evidence type="ECO:0000256" key="8">
    <source>
        <dbReference type="SAM" id="MobiDB-lite"/>
    </source>
</evidence>
<proteinExistence type="inferred from homology"/>
<evidence type="ECO:0000256" key="6">
    <source>
        <dbReference type="ARBA" id="ARBA00026121"/>
    </source>
</evidence>
<evidence type="ECO:0000256" key="7">
    <source>
        <dbReference type="RuleBase" id="RU369030"/>
    </source>
</evidence>
<evidence type="ECO:0000259" key="9">
    <source>
        <dbReference type="Pfam" id="PF00501"/>
    </source>
</evidence>
<dbReference type="Gene3D" id="3.40.50.12780">
    <property type="entry name" value="N-terminal domain of ligase-like"/>
    <property type="match status" value="1"/>
</dbReference>
<dbReference type="SUPFAM" id="SSF56801">
    <property type="entry name" value="Acetyl-CoA synthetase-like"/>
    <property type="match status" value="1"/>
</dbReference>
<name>A0A7S2MGH8_9STRA</name>
<evidence type="ECO:0000256" key="2">
    <source>
        <dbReference type="ARBA" id="ARBA00022598"/>
    </source>
</evidence>
<comment type="catalytic activity">
    <reaction evidence="7">
        <text>a long-chain fatty acid + ATP + CoA = a long-chain fatty acyl-CoA + AMP + diphosphate</text>
        <dbReference type="Rhea" id="RHEA:15421"/>
        <dbReference type="ChEBI" id="CHEBI:30616"/>
        <dbReference type="ChEBI" id="CHEBI:33019"/>
        <dbReference type="ChEBI" id="CHEBI:57287"/>
        <dbReference type="ChEBI" id="CHEBI:57560"/>
        <dbReference type="ChEBI" id="CHEBI:83139"/>
        <dbReference type="ChEBI" id="CHEBI:456215"/>
        <dbReference type="EC" id="6.2.1.3"/>
    </reaction>
</comment>
<reference evidence="10" key="1">
    <citation type="submission" date="2021-01" db="EMBL/GenBank/DDBJ databases">
        <authorList>
            <person name="Corre E."/>
            <person name="Pelletier E."/>
            <person name="Niang G."/>
            <person name="Scheremetjew M."/>
            <person name="Finn R."/>
            <person name="Kale V."/>
            <person name="Holt S."/>
            <person name="Cochrane G."/>
            <person name="Meng A."/>
            <person name="Brown T."/>
            <person name="Cohen L."/>
        </authorList>
    </citation>
    <scope>NUCLEOTIDE SEQUENCE</scope>
    <source>
        <strain evidence="10">CCMP826</strain>
    </source>
</reference>
<feature type="compositionally biased region" description="Polar residues" evidence="8">
    <location>
        <begin position="1"/>
        <end position="10"/>
    </location>
</feature>
<protein>
    <recommendedName>
        <fullName evidence="6 7">Long-chain-fatty-acid--CoA ligase</fullName>
        <ecNumber evidence="6 7">6.2.1.3</ecNumber>
    </recommendedName>
</protein>
<keyword evidence="2 7" id="KW-0436">Ligase</keyword>
<dbReference type="InterPro" id="IPR000873">
    <property type="entry name" value="AMP-dep_synth/lig_dom"/>
</dbReference>
<dbReference type="GO" id="GO:0016020">
    <property type="term" value="C:membrane"/>
    <property type="evidence" value="ECO:0007669"/>
    <property type="project" value="TreeGrafter"/>
</dbReference>
<evidence type="ECO:0000256" key="1">
    <source>
        <dbReference type="ARBA" id="ARBA00006432"/>
    </source>
</evidence>
<sequence length="678" mass="74576">MSTPVSSPQWSIEVPHTSRSDRGNIRRSFDPSASPSLGAKGCRTLYEAIRRGRDVSPLGPCMGFRAVSTSGYATPFVYSSYVECVSRMDAFAAGLERLDLVEKNDEGFLLLGIYMKNCMEWIIAEHGIYALGGTTVPFYDTLGPETVQFMLTHTDMACVVCTREELKRLVEAKKTGLCPKFRAVILVDGVTPDAADMAQDAELNVLSFAKVEAVGAQLISTEGHKHNPPSGTDVATFCYTSGTTGNPKGALITHENLLSAIDGMPDDMQTEAYDRHLSYLPLPHIFERLVINDMFLKGASVAFYRGKPEFLVEDIIACRPTVMIAAPRVLNKIHDKIMGGINAAGGFKKNLFDAALAAKRENLKQGKLTHGLYDALIFHKIKKALGMDHVRYLVSGSAPLSDTVMTFFRSMLGVPVLEGYGQTEGTAAATISHPDDMTSVGHVGGPTNVVEIVLIDVPEMGYLHTDTSHQGKPCRGRGEICIRGPNVFKGYYKDEEKTRETIDEEGWLHSGDVGLWTPDGQLRIIDRKKNIFKLANGEYVAAEKIENILMQSLLIGQCFVHGDSYQTALVGIIVPDEEVVRGWATEKDASLANASFAQLCEMDELKRGIMDDIKTLTKKNGLQGFETVRAIHISSELFTPENALVTPTFKLKRPQLREHFKKPIDEMYSKMAPPPSKL</sequence>
<keyword evidence="5 7" id="KW-0067">ATP-binding</keyword>
<dbReference type="GO" id="GO:0005524">
    <property type="term" value="F:ATP binding"/>
    <property type="evidence" value="ECO:0007669"/>
    <property type="project" value="UniProtKB-KW"/>
</dbReference>
<organism evidence="10">
    <name type="scientific">Helicotheca tamesis</name>
    <dbReference type="NCBI Taxonomy" id="374047"/>
    <lineage>
        <taxon>Eukaryota</taxon>
        <taxon>Sar</taxon>
        <taxon>Stramenopiles</taxon>
        <taxon>Ochrophyta</taxon>
        <taxon>Bacillariophyta</taxon>
        <taxon>Mediophyceae</taxon>
        <taxon>Lithodesmiophycidae</taxon>
        <taxon>Lithodesmiales</taxon>
        <taxon>Lithodesmiaceae</taxon>
        <taxon>Helicotheca</taxon>
    </lineage>
</organism>
<keyword evidence="4 7" id="KW-0276">Fatty acid metabolism</keyword>
<dbReference type="InterPro" id="IPR020845">
    <property type="entry name" value="AMP-binding_CS"/>
</dbReference>
<dbReference type="InterPro" id="IPR045311">
    <property type="entry name" value="LC-FACS_euk"/>
</dbReference>
<keyword evidence="3 7" id="KW-0547">Nucleotide-binding</keyword>
<keyword evidence="7" id="KW-0443">Lipid metabolism</keyword>
<dbReference type="EC" id="6.2.1.3" evidence="6 7"/>
<evidence type="ECO:0000256" key="5">
    <source>
        <dbReference type="ARBA" id="ARBA00022840"/>
    </source>
</evidence>
<evidence type="ECO:0000313" key="10">
    <source>
        <dbReference type="EMBL" id="CAD9481997.1"/>
    </source>
</evidence>
<evidence type="ECO:0000256" key="3">
    <source>
        <dbReference type="ARBA" id="ARBA00022741"/>
    </source>
</evidence>
<comment type="function">
    <text evidence="7">Catalyzes the conversion of long-chain fatty acids to their active form acyl-CoAs for both synthesis of cellular lipids, and degradation via beta-oxidation.</text>
</comment>
<dbReference type="InterPro" id="IPR042099">
    <property type="entry name" value="ANL_N_sf"/>
</dbReference>
<dbReference type="Pfam" id="PF00501">
    <property type="entry name" value="AMP-binding"/>
    <property type="match status" value="1"/>
</dbReference>
<feature type="region of interest" description="Disordered" evidence="8">
    <location>
        <begin position="1"/>
        <end position="36"/>
    </location>
</feature>
<dbReference type="EMBL" id="HBGV01006321">
    <property type="protein sequence ID" value="CAD9481997.1"/>
    <property type="molecule type" value="Transcribed_RNA"/>
</dbReference>
<dbReference type="PANTHER" id="PTHR43272">
    <property type="entry name" value="LONG-CHAIN-FATTY-ACID--COA LIGASE"/>
    <property type="match status" value="1"/>
</dbReference>
<dbReference type="GO" id="GO:0004467">
    <property type="term" value="F:long-chain fatty acid-CoA ligase activity"/>
    <property type="evidence" value="ECO:0007669"/>
    <property type="project" value="UniProtKB-EC"/>
</dbReference>
<dbReference type="GO" id="GO:0005783">
    <property type="term" value="C:endoplasmic reticulum"/>
    <property type="evidence" value="ECO:0007669"/>
    <property type="project" value="TreeGrafter"/>
</dbReference>
<dbReference type="AlphaFoldDB" id="A0A7S2MGH8"/>
<evidence type="ECO:0000256" key="4">
    <source>
        <dbReference type="ARBA" id="ARBA00022832"/>
    </source>
</evidence>